<feature type="signal peptide" evidence="2">
    <location>
        <begin position="1"/>
        <end position="20"/>
    </location>
</feature>
<dbReference type="Proteomes" id="UP001530400">
    <property type="component" value="Unassembled WGS sequence"/>
</dbReference>
<keyword evidence="4" id="KW-1185">Reference proteome</keyword>
<dbReference type="EMBL" id="JALLPJ020001159">
    <property type="protein sequence ID" value="KAL3775309.1"/>
    <property type="molecule type" value="Genomic_DNA"/>
</dbReference>
<keyword evidence="1" id="KW-1133">Transmembrane helix</keyword>
<organism evidence="3 4">
    <name type="scientific">Cyclotella atomus</name>
    <dbReference type="NCBI Taxonomy" id="382360"/>
    <lineage>
        <taxon>Eukaryota</taxon>
        <taxon>Sar</taxon>
        <taxon>Stramenopiles</taxon>
        <taxon>Ochrophyta</taxon>
        <taxon>Bacillariophyta</taxon>
        <taxon>Coscinodiscophyceae</taxon>
        <taxon>Thalassiosirophycidae</taxon>
        <taxon>Stephanodiscales</taxon>
        <taxon>Stephanodiscaceae</taxon>
        <taxon>Cyclotella</taxon>
    </lineage>
</organism>
<comment type="caution">
    <text evidence="3">The sequence shown here is derived from an EMBL/GenBank/DDBJ whole genome shotgun (WGS) entry which is preliminary data.</text>
</comment>
<evidence type="ECO:0008006" key="5">
    <source>
        <dbReference type="Google" id="ProtNLM"/>
    </source>
</evidence>
<sequence>MSAYHFLVLLAAIIISIASARLDRTCSYPTNVCKIVVSSTTGSDLQFYAFRAIDGFRVRDVALGKAASQSSTLWNDSKYAAGNTVDGSASSTFSHTDLGDTAPYWEVDLGGAFEITAIDVLNRYCGDADDFDGCLCRLGNATVDLLDDGGASRGVYRFGNTCGVLNPVIDLGTSCGSATTETAQQEQAAAIQYSLLGLGVIIAVVLWSRCRRGSTRSKGLQQAPDRGAFAILLACLGFYGLVTNVNPGRLRRFPASYSEGKGLGDREHQTNSMITCDMAKGVGSCVDPVGVEGEWVLIEPEQSLAAPVCCEWLGRKFLENKEQCGTEFLPMDRNAKLWTLEPFRGNSHFYTQTAGCYCSNFTERYVWQSPNLLPHSEFDPVDTCRLLGDREVLFIGDSTSFQTASTLMNTLYPGGCQNQIIAVGSDTLVGLSHDRVNKTWKDWVEEFHGPDIVIVTMGPHVPKTDIYGWDINETIYQNVVHQVLEEMEEMRKRYPHMKFAWKTQQPGGCTREILEPTNSTKAAYSVKDIRYNWGQYYARDLYMISRLQTLGMPYLDLRMLYSRSDGHKSSQTDNFDCLHFCHGPLDVIGRAFHQFLSNL</sequence>
<dbReference type="AlphaFoldDB" id="A0ABD3NHB2"/>
<protein>
    <recommendedName>
        <fullName evidence="5">Fucolectin tachylectin-4 pentraxin-1 domain-containing protein</fullName>
    </recommendedName>
</protein>
<dbReference type="PANTHER" id="PTHR45713:SF6">
    <property type="entry name" value="F5_8 TYPE C DOMAIN-CONTAINING PROTEIN"/>
    <property type="match status" value="1"/>
</dbReference>
<evidence type="ECO:0000313" key="4">
    <source>
        <dbReference type="Proteomes" id="UP001530400"/>
    </source>
</evidence>
<evidence type="ECO:0000256" key="1">
    <source>
        <dbReference type="SAM" id="Phobius"/>
    </source>
</evidence>
<proteinExistence type="predicted"/>
<name>A0ABD3NHB2_9STRA</name>
<dbReference type="InterPro" id="IPR008979">
    <property type="entry name" value="Galactose-bd-like_sf"/>
</dbReference>
<evidence type="ECO:0000256" key="2">
    <source>
        <dbReference type="SAM" id="SignalP"/>
    </source>
</evidence>
<accession>A0ABD3NHB2</accession>
<feature type="transmembrane region" description="Helical" evidence="1">
    <location>
        <begin position="228"/>
        <end position="245"/>
    </location>
</feature>
<dbReference type="PANTHER" id="PTHR45713">
    <property type="entry name" value="FTP DOMAIN-CONTAINING PROTEIN"/>
    <property type="match status" value="1"/>
</dbReference>
<feature type="transmembrane region" description="Helical" evidence="1">
    <location>
        <begin position="190"/>
        <end position="207"/>
    </location>
</feature>
<dbReference type="Gene3D" id="2.60.120.260">
    <property type="entry name" value="Galactose-binding domain-like"/>
    <property type="match status" value="1"/>
</dbReference>
<dbReference type="SUPFAM" id="SSF52266">
    <property type="entry name" value="SGNH hydrolase"/>
    <property type="match status" value="1"/>
</dbReference>
<keyword evidence="1" id="KW-0812">Transmembrane</keyword>
<reference evidence="3 4" key="1">
    <citation type="submission" date="2024-10" db="EMBL/GenBank/DDBJ databases">
        <title>Updated reference genomes for cyclostephanoid diatoms.</title>
        <authorList>
            <person name="Roberts W.R."/>
            <person name="Alverson A.J."/>
        </authorList>
    </citation>
    <scope>NUCLEOTIDE SEQUENCE [LARGE SCALE GENOMIC DNA]</scope>
    <source>
        <strain evidence="3 4">AJA010-31</strain>
    </source>
</reference>
<dbReference type="InterPro" id="IPR051941">
    <property type="entry name" value="BG_Antigen-Binding_Lectin"/>
</dbReference>
<evidence type="ECO:0000313" key="3">
    <source>
        <dbReference type="EMBL" id="KAL3775309.1"/>
    </source>
</evidence>
<keyword evidence="2" id="KW-0732">Signal</keyword>
<keyword evidence="1" id="KW-0472">Membrane</keyword>
<gene>
    <name evidence="3" type="ORF">ACHAWO_001303</name>
</gene>
<feature type="chain" id="PRO_5044829525" description="Fucolectin tachylectin-4 pentraxin-1 domain-containing protein" evidence="2">
    <location>
        <begin position="21"/>
        <end position="599"/>
    </location>
</feature>
<dbReference type="SUPFAM" id="SSF49785">
    <property type="entry name" value="Galactose-binding domain-like"/>
    <property type="match status" value="1"/>
</dbReference>